<evidence type="ECO:0000256" key="6">
    <source>
        <dbReference type="ARBA" id="ARBA00022679"/>
    </source>
</evidence>
<evidence type="ECO:0000256" key="4">
    <source>
        <dbReference type="ARBA" id="ARBA00020295"/>
    </source>
</evidence>
<dbReference type="RefSeq" id="WP_006292619.1">
    <property type="nucleotide sequence ID" value="NZ_GG770225.1"/>
</dbReference>
<evidence type="ECO:0000313" key="13">
    <source>
        <dbReference type="EMBL" id="EFG26656.1"/>
    </source>
</evidence>
<comment type="similarity">
    <text evidence="2 10">Belongs to the disproportionating enzyme family.</text>
</comment>
<feature type="domain" description="MalQ N-terminal beta-sandwich" evidence="12">
    <location>
        <begin position="86"/>
        <end position="170"/>
    </location>
</feature>
<protein>
    <recommendedName>
        <fullName evidence="4 10">4-alpha-glucanotransferase</fullName>
        <ecNumber evidence="3 10">2.4.1.25</ecNumber>
    </recommendedName>
    <alternativeName>
        <fullName evidence="8 10">Amylomaltase</fullName>
    </alternativeName>
    <alternativeName>
        <fullName evidence="9 10">Disproportionating enzyme</fullName>
    </alternativeName>
</protein>
<dbReference type="NCBIfam" id="TIGR00217">
    <property type="entry name" value="malQ"/>
    <property type="match status" value="1"/>
</dbReference>
<dbReference type="eggNOG" id="COG1640">
    <property type="taxonomic scope" value="Bacteria"/>
</dbReference>
<dbReference type="Gene3D" id="3.20.20.80">
    <property type="entry name" value="Glycosidases"/>
    <property type="match status" value="1"/>
</dbReference>
<sequence length="724" mass="80859">MTTKRNTKKKVKMKESSERSSRTLIQLAHAYGVATAYTGQTGEFNEISDQVLIEVLKALNVDASTEAKAAKALRSKLDDDQRRLVKPTVLHVAGMDSKVPLHVSPQNTMAVTIRLEDGSLYQDGAKLDLSTEEEPNTVYAVIPSDLPLGYHSLIVSVDGHDTVAHLISVPEKIDLIDPLKDGSLWGWMAQLYSVRSEDSWGVGDFDDLKNMLVDAKKKTGADFILINPVHAAEPISPLTPSPYLPISRRFINFTYTRPEDIAEYQSLTQADKAAVENLHDQAKILNENPNRIDRDAMWDKKRQALWTIFQAERSAGRQKEFEDYCSREGEDLEAYATWCLAYDKWGAPTSSPDCWEKTLNKDSAEVKNLRAQNSQSLEFYKWMEWIATSQLAVAQKAAQQAGMKIGIMSDMAVGVHPQGAEVWWNPERFASGATVGAPPDMFNQQGQDWSQPPLNPVNLEETGYATYRTMVAGIFAKAGAVRIDHILGLFRLWWIPEGRTADQGTYVQYDSSIMLGILALEASRVGGTVVGEDLGVVPDYVADSLKSHGLMGCVIEWYQQYDGEFVPPKQWRQMALASVTTHDMPPTAGYLNYEHVKIRENLGLLTVPAKQFRASAEYEHKQLLSMLVDNGYLDKAFTKNEKVHEQEIVEAMHRALLDSPSKLKAAALVDAVGERRAQNQPGTNNEYPNWRIPLADDKGHAVYLEDLFDLPRARSLVAVMNGEK</sequence>
<evidence type="ECO:0000256" key="7">
    <source>
        <dbReference type="ARBA" id="ARBA00023277"/>
    </source>
</evidence>
<organism evidence="13 14">
    <name type="scientific">Scardovia inopinata F0304</name>
    <dbReference type="NCBI Taxonomy" id="641146"/>
    <lineage>
        <taxon>Bacteria</taxon>
        <taxon>Bacillati</taxon>
        <taxon>Actinomycetota</taxon>
        <taxon>Actinomycetes</taxon>
        <taxon>Bifidobacteriales</taxon>
        <taxon>Bifidobacteriaceae</taxon>
        <taxon>Scardovia</taxon>
    </lineage>
</organism>
<evidence type="ECO:0000313" key="14">
    <source>
        <dbReference type="Proteomes" id="UP000005777"/>
    </source>
</evidence>
<evidence type="ECO:0000256" key="5">
    <source>
        <dbReference type="ARBA" id="ARBA00022676"/>
    </source>
</evidence>
<reference evidence="13 14" key="1">
    <citation type="submission" date="2012-01" db="EMBL/GenBank/DDBJ databases">
        <title>The Genome Sequence of Scardovia inopinata F0304.</title>
        <authorList>
            <consortium name="The Broad Institute Genome Sequencing Platform"/>
            <person name="Earl A."/>
            <person name="Ward D."/>
            <person name="Feldgarden M."/>
            <person name="Gevers D."/>
            <person name="Izard J."/>
            <person name="Baranova O.V."/>
            <person name="Blanton J.M."/>
            <person name="Tanner A.C."/>
            <person name="Dewhirst F.E."/>
            <person name="Young S.K."/>
            <person name="Zeng Q."/>
            <person name="Gargeya S."/>
            <person name="Fitzgerald M."/>
            <person name="Haas B."/>
            <person name="Abouelleil A."/>
            <person name="Alvarado L."/>
            <person name="Arachchi H.M."/>
            <person name="Berlin A."/>
            <person name="Chapman S.B."/>
            <person name="Gearin G."/>
            <person name="Goldberg J."/>
            <person name="Griggs A."/>
            <person name="Gujja S."/>
            <person name="Hansen M."/>
            <person name="Heiman D."/>
            <person name="Howarth C."/>
            <person name="Larimer J."/>
            <person name="Lui A."/>
            <person name="MacDonald P.J."/>
            <person name="McCowen C."/>
            <person name="Montmayeur A."/>
            <person name="Murphy C."/>
            <person name="Neiman D."/>
            <person name="Pearson M."/>
            <person name="Priest M."/>
            <person name="Roberts A."/>
            <person name="Saif S."/>
            <person name="Shea T."/>
            <person name="Sisk P."/>
            <person name="Stolte C."/>
            <person name="Sykes S."/>
            <person name="Wortman J."/>
            <person name="Nusbaum C."/>
            <person name="Birren B."/>
        </authorList>
    </citation>
    <scope>NUCLEOTIDE SEQUENCE [LARGE SCALE GENOMIC DNA]</scope>
    <source>
        <strain evidence="13 14">F0304</strain>
    </source>
</reference>
<dbReference type="InterPro" id="IPR017853">
    <property type="entry name" value="GH"/>
</dbReference>
<evidence type="ECO:0000256" key="8">
    <source>
        <dbReference type="ARBA" id="ARBA00031423"/>
    </source>
</evidence>
<evidence type="ECO:0000256" key="3">
    <source>
        <dbReference type="ARBA" id="ARBA00012560"/>
    </source>
</evidence>
<accession>W5II20</accession>
<dbReference type="PANTHER" id="PTHR32438">
    <property type="entry name" value="4-ALPHA-GLUCANOTRANSFERASE DPE1, CHLOROPLASTIC/AMYLOPLASTIC"/>
    <property type="match status" value="1"/>
</dbReference>
<evidence type="ECO:0000259" key="12">
    <source>
        <dbReference type="Pfam" id="PF21226"/>
    </source>
</evidence>
<gene>
    <name evidence="13" type="ORF">HMPREF9020_00281</name>
</gene>
<dbReference type="SUPFAM" id="SSF51445">
    <property type="entry name" value="(Trans)glycosidases"/>
    <property type="match status" value="1"/>
</dbReference>
<feature type="region of interest" description="Disordered" evidence="11">
    <location>
        <begin position="1"/>
        <end position="20"/>
    </location>
</feature>
<dbReference type="GO" id="GO:0005975">
    <property type="term" value="P:carbohydrate metabolic process"/>
    <property type="evidence" value="ECO:0007669"/>
    <property type="project" value="InterPro"/>
</dbReference>
<dbReference type="InterPro" id="IPR003385">
    <property type="entry name" value="Glyco_hydro_77"/>
</dbReference>
<dbReference type="Pfam" id="PF21226">
    <property type="entry name" value="MalQ_N"/>
    <property type="match status" value="1"/>
</dbReference>
<proteinExistence type="inferred from homology"/>
<dbReference type="InterPro" id="IPR048458">
    <property type="entry name" value="MalQ_N"/>
</dbReference>
<evidence type="ECO:0000256" key="1">
    <source>
        <dbReference type="ARBA" id="ARBA00000439"/>
    </source>
</evidence>
<comment type="catalytic activity">
    <reaction evidence="1 10">
        <text>Transfers a segment of a (1-&gt;4)-alpha-D-glucan to a new position in an acceptor, which may be glucose or a (1-&gt;4)-alpha-D-glucan.</text>
        <dbReference type="EC" id="2.4.1.25"/>
    </reaction>
</comment>
<keyword evidence="6 10" id="KW-0808">Transferase</keyword>
<dbReference type="Proteomes" id="UP000005777">
    <property type="component" value="Unassembled WGS sequence"/>
</dbReference>
<keyword evidence="5 10" id="KW-0328">Glycosyltransferase</keyword>
<keyword evidence="7 10" id="KW-0119">Carbohydrate metabolism</keyword>
<dbReference type="PANTHER" id="PTHR32438:SF5">
    <property type="entry name" value="4-ALPHA-GLUCANOTRANSFERASE DPE1, CHLOROPLASTIC_AMYLOPLASTIC"/>
    <property type="match status" value="1"/>
</dbReference>
<dbReference type="AlphaFoldDB" id="W5II20"/>
<evidence type="ECO:0000256" key="9">
    <source>
        <dbReference type="ARBA" id="ARBA00031501"/>
    </source>
</evidence>
<evidence type="ECO:0000256" key="10">
    <source>
        <dbReference type="RuleBase" id="RU361207"/>
    </source>
</evidence>
<dbReference type="EC" id="2.4.1.25" evidence="3 10"/>
<evidence type="ECO:0000256" key="11">
    <source>
        <dbReference type="SAM" id="MobiDB-lite"/>
    </source>
</evidence>
<evidence type="ECO:0000256" key="2">
    <source>
        <dbReference type="ARBA" id="ARBA00005684"/>
    </source>
</evidence>
<dbReference type="HOGENOM" id="CLU_022072_1_0_11"/>
<name>W5II20_SCAIO</name>
<dbReference type="EMBL" id="ADCX01000002">
    <property type="protein sequence ID" value="EFG26656.1"/>
    <property type="molecule type" value="Genomic_DNA"/>
</dbReference>
<dbReference type="GO" id="GO:0004134">
    <property type="term" value="F:4-alpha-glucanotransferase activity"/>
    <property type="evidence" value="ECO:0007669"/>
    <property type="project" value="UniProtKB-EC"/>
</dbReference>
<feature type="compositionally biased region" description="Basic residues" evidence="11">
    <location>
        <begin position="1"/>
        <end position="12"/>
    </location>
</feature>
<dbReference type="Pfam" id="PF02446">
    <property type="entry name" value="Glyco_hydro_77"/>
    <property type="match status" value="1"/>
</dbReference>
<comment type="caution">
    <text evidence="13">The sequence shown here is derived from an EMBL/GenBank/DDBJ whole genome shotgun (WGS) entry which is preliminary data.</text>
</comment>
<keyword evidence="14" id="KW-1185">Reference proteome</keyword>